<sequence>MYQKCNNSGLHKTNQFFSLESLSWHDDFACNIVKGPSTVCLVALPSRECSLTCMVQNGVLPATFALRPKGRWGWWDTTCVSVAQPKSYMHHVAHTLLARALVQGRLGVVAQPCVQIKTRDCMSTEPG</sequence>
<protein>
    <submittedName>
        <fullName evidence="1">Uncharacterized protein</fullName>
    </submittedName>
</protein>
<reference evidence="1" key="1">
    <citation type="journal article" date="2011" name="Funct. Integr. Genomics">
        <title>Major chimpanzee-specific structural changes in sperm development-associated genes.</title>
        <authorList>
            <person name="Kim R.N."/>
            <person name="Kim D.W."/>
            <person name="Choi S.H."/>
            <person name="Chae S.H."/>
            <person name="Nam S.H."/>
            <person name="Kim D.W."/>
            <person name="Kim A."/>
            <person name="Kang A."/>
            <person name="Park K.H."/>
            <person name="Lee Y.S."/>
            <person name="Hirai M."/>
            <person name="Suzuki Y."/>
            <person name="Sugano S."/>
            <person name="Hashimoto K."/>
            <person name="Kim D.S."/>
            <person name="Park H.S."/>
        </authorList>
    </citation>
    <scope>NUCLEOTIDE SEQUENCE</scope>
    <source>
        <tissue evidence="1">Testis</tissue>
    </source>
</reference>
<dbReference type="AlphaFoldDB" id="G2HH01"/>
<evidence type="ECO:0000313" key="1">
    <source>
        <dbReference type="EMBL" id="BAK63009.1"/>
    </source>
</evidence>
<accession>G2HH01</accession>
<proteinExistence type="evidence at transcript level"/>
<dbReference type="EMBL" id="AK306015">
    <property type="protein sequence ID" value="BAK63009.1"/>
    <property type="molecule type" value="mRNA"/>
</dbReference>
<name>G2HH01_PANTR</name>
<organism evidence="1">
    <name type="scientific">Pan troglodytes</name>
    <name type="common">Chimpanzee</name>
    <dbReference type="NCBI Taxonomy" id="9598"/>
    <lineage>
        <taxon>Eukaryota</taxon>
        <taxon>Metazoa</taxon>
        <taxon>Chordata</taxon>
        <taxon>Craniata</taxon>
        <taxon>Vertebrata</taxon>
        <taxon>Euteleostomi</taxon>
        <taxon>Mammalia</taxon>
        <taxon>Eutheria</taxon>
        <taxon>Euarchontoglires</taxon>
        <taxon>Primates</taxon>
        <taxon>Haplorrhini</taxon>
        <taxon>Catarrhini</taxon>
        <taxon>Hominidae</taxon>
        <taxon>Pan</taxon>
    </lineage>
</organism>